<dbReference type="FunFam" id="3.30.200.20:FF:000017">
    <property type="entry name" value="Non-specific serine/threonine protein kinase"/>
    <property type="match status" value="1"/>
</dbReference>
<dbReference type="EC" id="2.7.11.1" evidence="4"/>
<dbReference type="RefSeq" id="XP_002117870.1">
    <property type="nucleotide sequence ID" value="XM_002117834.1"/>
</dbReference>
<evidence type="ECO:0000259" key="20">
    <source>
        <dbReference type="PROSITE" id="PS51285"/>
    </source>
</evidence>
<evidence type="ECO:0000256" key="10">
    <source>
        <dbReference type="ARBA" id="ARBA00022741"/>
    </source>
</evidence>
<evidence type="ECO:0000256" key="15">
    <source>
        <dbReference type="ARBA" id="ARBA00047899"/>
    </source>
</evidence>
<keyword evidence="7" id="KW-0597">Phosphoprotein</keyword>
<keyword evidence="6 18" id="KW-0723">Serine/threonine-protein kinase</keyword>
<dbReference type="CTD" id="6759083"/>
<dbReference type="GeneID" id="6759083"/>
<protein>
    <recommendedName>
        <fullName evidence="4">non-specific serine/threonine protein kinase</fullName>
        <ecNumber evidence="4">2.7.11.1</ecNumber>
    </recommendedName>
</protein>
<dbReference type="AlphaFoldDB" id="B3SCB2"/>
<dbReference type="eggNOG" id="KOG0612">
    <property type="taxonomic scope" value="Eukaryota"/>
</dbReference>
<reference evidence="21 22" key="1">
    <citation type="journal article" date="2008" name="Nature">
        <title>The Trichoplax genome and the nature of placozoans.</title>
        <authorList>
            <person name="Srivastava M."/>
            <person name="Begovic E."/>
            <person name="Chapman J."/>
            <person name="Putnam N.H."/>
            <person name="Hellsten U."/>
            <person name="Kawashima T."/>
            <person name="Kuo A."/>
            <person name="Mitros T."/>
            <person name="Salamov A."/>
            <person name="Carpenter M.L."/>
            <person name="Signorovitch A.Y."/>
            <person name="Moreno M.A."/>
            <person name="Kamm K."/>
            <person name="Grimwood J."/>
            <person name="Schmutz J."/>
            <person name="Shapiro H."/>
            <person name="Grigoriev I.V."/>
            <person name="Buss L.W."/>
            <person name="Schierwater B."/>
            <person name="Dellaporta S.L."/>
            <person name="Rokhsar D.S."/>
        </authorList>
    </citation>
    <scope>NUCLEOTIDE SEQUENCE [LARGE SCALE GENOMIC DNA]</scope>
    <source>
        <strain evidence="21 22">Grell-BS-1999</strain>
    </source>
</reference>
<comment type="subcellular location">
    <subcellularLocation>
        <location evidence="2">Cytoplasm</location>
    </subcellularLocation>
</comment>
<dbReference type="PROSITE" id="PS00107">
    <property type="entry name" value="PROTEIN_KINASE_ATP"/>
    <property type="match status" value="1"/>
</dbReference>
<evidence type="ECO:0000256" key="8">
    <source>
        <dbReference type="ARBA" id="ARBA00022679"/>
    </source>
</evidence>
<evidence type="ECO:0000259" key="19">
    <source>
        <dbReference type="PROSITE" id="PS50011"/>
    </source>
</evidence>
<organism evidence="21 22">
    <name type="scientific">Trichoplax adhaerens</name>
    <name type="common">Trichoplax reptans</name>
    <dbReference type="NCBI Taxonomy" id="10228"/>
    <lineage>
        <taxon>Eukaryota</taxon>
        <taxon>Metazoa</taxon>
        <taxon>Placozoa</taxon>
        <taxon>Uniplacotomia</taxon>
        <taxon>Trichoplacea</taxon>
        <taxon>Trichoplacidae</taxon>
        <taxon>Trichoplax</taxon>
    </lineage>
</organism>
<dbReference type="CDD" id="cd05597">
    <property type="entry name" value="STKc_DMPK_like"/>
    <property type="match status" value="1"/>
</dbReference>
<keyword evidence="13" id="KW-0460">Magnesium</keyword>
<comment type="catalytic activity">
    <reaction evidence="16">
        <text>L-seryl-[protein] + ATP = O-phospho-L-seryl-[protein] + ADP + H(+)</text>
        <dbReference type="Rhea" id="RHEA:17989"/>
        <dbReference type="Rhea" id="RHEA-COMP:9863"/>
        <dbReference type="Rhea" id="RHEA-COMP:11604"/>
        <dbReference type="ChEBI" id="CHEBI:15378"/>
        <dbReference type="ChEBI" id="CHEBI:29999"/>
        <dbReference type="ChEBI" id="CHEBI:30616"/>
        <dbReference type="ChEBI" id="CHEBI:83421"/>
        <dbReference type="ChEBI" id="CHEBI:456216"/>
        <dbReference type="EC" id="2.7.11.1"/>
    </reaction>
</comment>
<dbReference type="InterPro" id="IPR011009">
    <property type="entry name" value="Kinase-like_dom_sf"/>
</dbReference>
<evidence type="ECO:0000256" key="3">
    <source>
        <dbReference type="ARBA" id="ARBA00005719"/>
    </source>
</evidence>
<dbReference type="PROSITE" id="PS50011">
    <property type="entry name" value="PROTEIN_KINASE_DOM"/>
    <property type="match status" value="1"/>
</dbReference>
<evidence type="ECO:0000256" key="6">
    <source>
        <dbReference type="ARBA" id="ARBA00022527"/>
    </source>
</evidence>
<evidence type="ECO:0000256" key="7">
    <source>
        <dbReference type="ARBA" id="ARBA00022553"/>
    </source>
</evidence>
<evidence type="ECO:0000256" key="17">
    <source>
        <dbReference type="PROSITE-ProRule" id="PRU10141"/>
    </source>
</evidence>
<dbReference type="Pfam" id="PF00433">
    <property type="entry name" value="Pkinase_C"/>
    <property type="match status" value="1"/>
</dbReference>
<dbReference type="PROSITE" id="PS51285">
    <property type="entry name" value="AGC_KINASE_CTER"/>
    <property type="match status" value="1"/>
</dbReference>
<keyword evidence="12 17" id="KW-0067">ATP-binding</keyword>
<dbReference type="SMART" id="SM00133">
    <property type="entry name" value="S_TK_X"/>
    <property type="match status" value="1"/>
</dbReference>
<keyword evidence="22" id="KW-1185">Reference proteome</keyword>
<evidence type="ECO:0000256" key="5">
    <source>
        <dbReference type="ARBA" id="ARBA00022490"/>
    </source>
</evidence>
<dbReference type="OrthoDB" id="10047816at2759"/>
<dbReference type="InterPro" id="IPR000961">
    <property type="entry name" value="AGC-kinase_C"/>
</dbReference>
<keyword evidence="10 17" id="KW-0547">Nucleotide-binding</keyword>
<evidence type="ECO:0000313" key="21">
    <source>
        <dbReference type="EMBL" id="EDV19632.1"/>
    </source>
</evidence>
<dbReference type="InterPro" id="IPR000719">
    <property type="entry name" value="Prot_kinase_dom"/>
</dbReference>
<dbReference type="GO" id="GO:0005737">
    <property type="term" value="C:cytoplasm"/>
    <property type="evidence" value="ECO:0007669"/>
    <property type="project" value="UniProtKB-SubCell"/>
</dbReference>
<evidence type="ECO:0000256" key="11">
    <source>
        <dbReference type="ARBA" id="ARBA00022777"/>
    </source>
</evidence>
<accession>B3SCB2</accession>
<evidence type="ECO:0000256" key="12">
    <source>
        <dbReference type="ARBA" id="ARBA00022840"/>
    </source>
</evidence>
<dbReference type="InParanoid" id="B3SCB2"/>
<evidence type="ECO:0000256" key="13">
    <source>
        <dbReference type="ARBA" id="ARBA00022842"/>
    </source>
</evidence>
<dbReference type="PANTHER" id="PTHR22988">
    <property type="entry name" value="MYOTONIC DYSTROPHY S/T KINASE-RELATED"/>
    <property type="match status" value="1"/>
</dbReference>
<evidence type="ECO:0000313" key="22">
    <source>
        <dbReference type="Proteomes" id="UP000009022"/>
    </source>
</evidence>
<evidence type="ECO:0000256" key="1">
    <source>
        <dbReference type="ARBA" id="ARBA00001946"/>
    </source>
</evidence>
<dbReference type="Pfam" id="PF00069">
    <property type="entry name" value="Pkinase"/>
    <property type="match status" value="1"/>
</dbReference>
<dbReference type="InterPro" id="IPR008271">
    <property type="entry name" value="Ser/Thr_kinase_AS"/>
</dbReference>
<proteinExistence type="inferred from homology"/>
<dbReference type="OMA" id="GYVHDIK"/>
<evidence type="ECO:0000256" key="14">
    <source>
        <dbReference type="ARBA" id="ARBA00023054"/>
    </source>
</evidence>
<evidence type="ECO:0000256" key="4">
    <source>
        <dbReference type="ARBA" id="ARBA00012513"/>
    </source>
</evidence>
<dbReference type="GO" id="GO:0005524">
    <property type="term" value="F:ATP binding"/>
    <property type="evidence" value="ECO:0007669"/>
    <property type="project" value="UniProtKB-UniRule"/>
</dbReference>
<comment type="catalytic activity">
    <reaction evidence="15">
        <text>L-threonyl-[protein] + ATP = O-phospho-L-threonyl-[protein] + ADP + H(+)</text>
        <dbReference type="Rhea" id="RHEA:46608"/>
        <dbReference type="Rhea" id="RHEA-COMP:11060"/>
        <dbReference type="Rhea" id="RHEA-COMP:11605"/>
        <dbReference type="ChEBI" id="CHEBI:15378"/>
        <dbReference type="ChEBI" id="CHEBI:30013"/>
        <dbReference type="ChEBI" id="CHEBI:30616"/>
        <dbReference type="ChEBI" id="CHEBI:61977"/>
        <dbReference type="ChEBI" id="CHEBI:456216"/>
        <dbReference type="EC" id="2.7.11.1"/>
    </reaction>
</comment>
<keyword evidence="8" id="KW-0808">Transferase</keyword>
<keyword evidence="11" id="KW-0418">Kinase</keyword>
<feature type="domain" description="Protein kinase" evidence="19">
    <location>
        <begin position="80"/>
        <end position="345"/>
    </location>
</feature>
<dbReference type="PROSITE" id="PS00108">
    <property type="entry name" value="PROTEIN_KINASE_ST"/>
    <property type="match status" value="1"/>
</dbReference>
<comment type="cofactor">
    <cofactor evidence="1">
        <name>Mg(2+)</name>
        <dbReference type="ChEBI" id="CHEBI:18420"/>
    </cofactor>
</comment>
<dbReference type="GO" id="GO:0004674">
    <property type="term" value="F:protein serine/threonine kinase activity"/>
    <property type="evidence" value="ECO:0007669"/>
    <property type="project" value="UniProtKB-KW"/>
</dbReference>
<evidence type="ECO:0000256" key="2">
    <source>
        <dbReference type="ARBA" id="ARBA00004496"/>
    </source>
</evidence>
<name>B3SCB2_TRIAD</name>
<dbReference type="KEGG" id="tad:TRIADDRAFT_33180"/>
<evidence type="ECO:0000256" key="18">
    <source>
        <dbReference type="RuleBase" id="RU000304"/>
    </source>
</evidence>
<dbReference type="Gene3D" id="3.30.200.20">
    <property type="entry name" value="Phosphorylase Kinase, domain 1"/>
    <property type="match status" value="1"/>
</dbReference>
<feature type="domain" description="AGC-kinase C-terminal" evidence="20">
    <location>
        <begin position="346"/>
        <end position="415"/>
    </location>
</feature>
<dbReference type="Gene3D" id="1.10.510.10">
    <property type="entry name" value="Transferase(Phosphotransferase) domain 1"/>
    <property type="match status" value="1"/>
</dbReference>
<dbReference type="STRING" id="10228.B3SCB2"/>
<feature type="binding site" evidence="17">
    <location>
        <position position="109"/>
    </location>
    <ligand>
        <name>ATP</name>
        <dbReference type="ChEBI" id="CHEBI:30616"/>
    </ligand>
</feature>
<dbReference type="FunFam" id="1.10.510.10:FF:000014">
    <property type="entry name" value="Non-specific serine/threonine protein kinase"/>
    <property type="match status" value="1"/>
</dbReference>
<evidence type="ECO:0000256" key="16">
    <source>
        <dbReference type="ARBA" id="ARBA00048679"/>
    </source>
</evidence>
<dbReference type="EMBL" id="DS985269">
    <property type="protein sequence ID" value="EDV19632.1"/>
    <property type="molecule type" value="Genomic_DNA"/>
</dbReference>
<dbReference type="InterPro" id="IPR050839">
    <property type="entry name" value="Rho-assoc_Ser/Thr_Kinase"/>
</dbReference>
<keyword evidence="9" id="KW-0479">Metal-binding</keyword>
<dbReference type="SMART" id="SM00220">
    <property type="entry name" value="S_TKc"/>
    <property type="match status" value="1"/>
</dbReference>
<gene>
    <name evidence="21" type="ORF">TRIADDRAFT_33180</name>
</gene>
<dbReference type="HOGENOM" id="CLU_000288_67_2_1"/>
<dbReference type="InterPro" id="IPR017441">
    <property type="entry name" value="Protein_kinase_ATP_BS"/>
</dbReference>
<keyword evidence="14" id="KW-0175">Coiled coil</keyword>
<dbReference type="Proteomes" id="UP000009022">
    <property type="component" value="Unassembled WGS sequence"/>
</dbReference>
<comment type="similarity">
    <text evidence="3">Belongs to the protein kinase superfamily. AGC Ser/Thr protein kinase family. DMPK subfamily.</text>
</comment>
<dbReference type="PANTHER" id="PTHR22988:SF66">
    <property type="entry name" value="SERINE_THREONINE-PROTEIN KINASE GENGHIS KHAN"/>
    <property type="match status" value="1"/>
</dbReference>
<dbReference type="InterPro" id="IPR017892">
    <property type="entry name" value="Pkinase_C"/>
</dbReference>
<keyword evidence="5" id="KW-0963">Cytoplasm</keyword>
<evidence type="ECO:0000256" key="9">
    <source>
        <dbReference type="ARBA" id="ARBA00022723"/>
    </source>
</evidence>
<dbReference type="SUPFAM" id="SSF56112">
    <property type="entry name" value="Protein kinase-like (PK-like)"/>
    <property type="match status" value="1"/>
</dbReference>
<sequence length="421" mass="48450">MSEEVIQRQLELEDLGLLGKSKHQRLPINFEYLLDLFMTFYQECKGSTVLQREKVIADFVNLANPIAKKISDLRLKPVDFSVVNVIGRGAFGEVSVVKLKGSERVFAMKKQSKWDILKRPEAARFREERDVLVHGNRQWITALYYSFEDENFIYYIMDYYNGGDLLTLLSKYEDHLPEEMTLFYVAEIVLALDSVHQLGYVHRDVKPDNVLLDYNGHIRLADFGSCIKMENGKVYSAVAVGTPDYISPEVLKAMDGKGSYGTEADWWSLGICMYEMLYGETPFYSESLVETYGRIMSHKGNFAFPDYEDIDVSGIAKDLMNRFCQSSERRIGRGGLKEIMKHSFFKGLDWENIRNVQPPYIPEVTHPQDTSNFDVDQLAELEIPDKPRSHLQFTGLQLPFVGFSYSSDRFGIILWALVSFR</sequence>
<dbReference type="GO" id="GO:0046872">
    <property type="term" value="F:metal ion binding"/>
    <property type="evidence" value="ECO:0007669"/>
    <property type="project" value="UniProtKB-KW"/>
</dbReference>
<dbReference type="GO" id="GO:0106310">
    <property type="term" value="F:protein serine kinase activity"/>
    <property type="evidence" value="ECO:0007669"/>
    <property type="project" value="RHEA"/>
</dbReference>
<dbReference type="PhylomeDB" id="B3SCB2"/>